<sequence length="69" mass="7809">MIDATVVCTHAYSARYGKDSQEKEVLGQSRGGFTTKIHALVRDTWEFILTPGQRHEITQTPTLIQDMET</sequence>
<gene>
    <name evidence="1" type="ORF">Cva_01103</name>
</gene>
<proteinExistence type="predicted"/>
<dbReference type="EMBL" id="BBVC01000060">
    <property type="protein sequence ID" value="GAO98443.1"/>
    <property type="molecule type" value="Genomic_DNA"/>
</dbReference>
<accession>A0A0K8ME07</accession>
<reference evidence="1 2" key="1">
    <citation type="submission" date="2015-03" db="EMBL/GenBank/DDBJ databases">
        <title>Caedibacter varicaedens, whole genome shotgun sequence.</title>
        <authorList>
            <person name="Suzuki H."/>
            <person name="Dapper A.L."/>
            <person name="Gibson A.K."/>
            <person name="Jackson C."/>
            <person name="Lee H."/>
            <person name="Pejaver V.R."/>
            <person name="Doak T."/>
            <person name="Lynch M."/>
        </authorList>
    </citation>
    <scope>NUCLEOTIDE SEQUENCE [LARGE SCALE GENOMIC DNA]</scope>
</reference>
<evidence type="ECO:0000313" key="1">
    <source>
        <dbReference type="EMBL" id="GAO98443.1"/>
    </source>
</evidence>
<name>A0A0K8ME07_9PROT</name>
<protein>
    <recommendedName>
        <fullName evidence="3">Transposase IS4-like domain-containing protein</fullName>
    </recommendedName>
</protein>
<evidence type="ECO:0008006" key="3">
    <source>
        <dbReference type="Google" id="ProtNLM"/>
    </source>
</evidence>
<keyword evidence="2" id="KW-1185">Reference proteome</keyword>
<comment type="caution">
    <text evidence="1">The sequence shown here is derived from an EMBL/GenBank/DDBJ whole genome shotgun (WGS) entry which is preliminary data.</text>
</comment>
<dbReference type="Proteomes" id="UP000036771">
    <property type="component" value="Unassembled WGS sequence"/>
</dbReference>
<organism evidence="1 2">
    <name type="scientific">Caedimonas varicaedens</name>
    <dbReference type="NCBI Taxonomy" id="1629334"/>
    <lineage>
        <taxon>Bacteria</taxon>
        <taxon>Pseudomonadati</taxon>
        <taxon>Pseudomonadota</taxon>
        <taxon>Alphaproteobacteria</taxon>
        <taxon>Holosporales</taxon>
        <taxon>Caedimonadaceae</taxon>
        <taxon>Caedimonas</taxon>
    </lineage>
</organism>
<dbReference type="OrthoDB" id="32553at2"/>
<evidence type="ECO:0000313" key="2">
    <source>
        <dbReference type="Proteomes" id="UP000036771"/>
    </source>
</evidence>
<dbReference type="AlphaFoldDB" id="A0A0K8ME07"/>